<evidence type="ECO:0000256" key="1">
    <source>
        <dbReference type="ARBA" id="ARBA00003640"/>
    </source>
</evidence>
<evidence type="ECO:0000256" key="4">
    <source>
        <dbReference type="ARBA" id="ARBA00022884"/>
    </source>
</evidence>
<dbReference type="AlphaFoldDB" id="A0AAW8TWI7"/>
<sequence>MELAKFKNGGVIDLDYAHEVIKKNKKEIEVYGKKKMVLFSVEPQGGRRTPPEYLTTSKLRNLLTMVNNLYTQVYNDPSATLSENVRDELSYLKVKFAYEAGRNASVRSFIEKTKVSQLVDHVLKHNTKKYFLDYCKYFEALVAYAKFYKMED</sequence>
<dbReference type="Proteomes" id="UP001256711">
    <property type="component" value="Unassembled WGS sequence"/>
</dbReference>
<evidence type="ECO:0000256" key="6">
    <source>
        <dbReference type="ARBA" id="ARBA00031723"/>
    </source>
</evidence>
<dbReference type="NCBIfam" id="TIGR01870">
    <property type="entry name" value="cas_TM1810_Csm2"/>
    <property type="match status" value="1"/>
</dbReference>
<dbReference type="GO" id="GO:0003723">
    <property type="term" value="F:RNA binding"/>
    <property type="evidence" value="ECO:0007669"/>
    <property type="project" value="UniProtKB-KW"/>
</dbReference>
<reference evidence="7" key="1">
    <citation type="submission" date="2023-03" db="EMBL/GenBank/DDBJ databases">
        <authorList>
            <person name="Shen W."/>
            <person name="Cai J."/>
        </authorList>
    </citation>
    <scope>NUCLEOTIDE SEQUENCE</scope>
    <source>
        <strain evidence="7">B226-2</strain>
    </source>
</reference>
<evidence type="ECO:0000313" key="8">
    <source>
        <dbReference type="Proteomes" id="UP001256711"/>
    </source>
</evidence>
<keyword evidence="4" id="KW-0694">RNA-binding</keyword>
<accession>A0AAW8TWI7</accession>
<gene>
    <name evidence="7" type="primary">csm2</name>
    <name evidence="7" type="ORF">P7H43_00165</name>
</gene>
<keyword evidence="5" id="KW-0051">Antiviral defense</keyword>
<evidence type="ECO:0000256" key="3">
    <source>
        <dbReference type="ARBA" id="ARBA00016118"/>
    </source>
</evidence>
<dbReference type="RefSeq" id="WP_311834781.1">
    <property type="nucleotide sequence ID" value="NZ_JARQBJ010000001.1"/>
</dbReference>
<evidence type="ECO:0000256" key="2">
    <source>
        <dbReference type="ARBA" id="ARBA00006896"/>
    </source>
</evidence>
<evidence type="ECO:0000256" key="5">
    <source>
        <dbReference type="ARBA" id="ARBA00023118"/>
    </source>
</evidence>
<comment type="function">
    <text evidence="1">This subunit may be involved in monitoring complementarity of crRNA and target RNA.</text>
</comment>
<organism evidence="7 8">
    <name type="scientific">Enterococcus asini</name>
    <dbReference type="NCBI Taxonomy" id="57732"/>
    <lineage>
        <taxon>Bacteria</taxon>
        <taxon>Bacillati</taxon>
        <taxon>Bacillota</taxon>
        <taxon>Bacilli</taxon>
        <taxon>Lactobacillales</taxon>
        <taxon>Enterococcaceae</taxon>
        <taxon>Enterococcus</taxon>
    </lineage>
</organism>
<proteinExistence type="inferred from homology"/>
<dbReference type="InterPro" id="IPR010149">
    <property type="entry name" value="CRISPR-assoc_prot_Csm2_III-A"/>
</dbReference>
<dbReference type="EMBL" id="JARQBJ010000001">
    <property type="protein sequence ID" value="MDT2808914.1"/>
    <property type="molecule type" value="Genomic_DNA"/>
</dbReference>
<name>A0AAW8TWI7_9ENTE</name>
<dbReference type="GO" id="GO:0051607">
    <property type="term" value="P:defense response to virus"/>
    <property type="evidence" value="ECO:0007669"/>
    <property type="project" value="UniProtKB-KW"/>
</dbReference>
<protein>
    <recommendedName>
        <fullName evidence="3">CRISPR system Cms protein Csm2</fullName>
    </recommendedName>
    <alternativeName>
        <fullName evidence="6">CRISPR type III A-associated protein Csm2</fullName>
    </alternativeName>
</protein>
<comment type="similarity">
    <text evidence="2">Belongs to the CRISPR-associated Csm2 family.</text>
</comment>
<evidence type="ECO:0000313" key="7">
    <source>
        <dbReference type="EMBL" id="MDT2808914.1"/>
    </source>
</evidence>
<dbReference type="CDD" id="cd09647">
    <property type="entry name" value="Csm2_III-A"/>
    <property type="match status" value="1"/>
</dbReference>
<comment type="caution">
    <text evidence="7">The sequence shown here is derived from an EMBL/GenBank/DDBJ whole genome shotgun (WGS) entry which is preliminary data.</text>
</comment>
<dbReference type="Pfam" id="PF03750">
    <property type="entry name" value="Csm2_III-A"/>
    <property type="match status" value="1"/>
</dbReference>